<keyword evidence="8" id="KW-1185">Reference proteome</keyword>
<dbReference type="InterPro" id="IPR044974">
    <property type="entry name" value="Disease_R_plants"/>
</dbReference>
<dbReference type="OrthoDB" id="6125577at2759"/>
<evidence type="ECO:0000313" key="9">
    <source>
        <dbReference type="RefSeq" id="XP_027075754.1"/>
    </source>
</evidence>
<name>A0A6P6TBC9_COFAR</name>
<dbReference type="InterPro" id="IPR036388">
    <property type="entry name" value="WH-like_DNA-bd_sf"/>
</dbReference>
<dbReference type="Proteomes" id="UP001652660">
    <property type="component" value="Chromosome 7c"/>
</dbReference>
<dbReference type="Gene3D" id="1.10.10.10">
    <property type="entry name" value="Winged helix-like DNA-binding domain superfamily/Winged helix DNA-binding domain"/>
    <property type="match status" value="1"/>
</dbReference>
<gene>
    <name evidence="9" type="primary">LOC113699581</name>
</gene>
<evidence type="ECO:0000313" key="8">
    <source>
        <dbReference type="Proteomes" id="UP001652660"/>
    </source>
</evidence>
<dbReference type="GeneID" id="113699581"/>
<reference evidence="8" key="1">
    <citation type="journal article" date="2025" name="Foods">
        <title>Unveiling the Microbial Signatures of Arabica Coffee Cherries: Insights into Ripeness Specific Diversity, Functional Traits, and Implications for Quality and Safety.</title>
        <authorList>
            <consortium name="RefSeq"/>
            <person name="Tenea G.N."/>
            <person name="Cifuentes V."/>
            <person name="Reyes P."/>
            <person name="Cevallos-Vallejos M."/>
        </authorList>
    </citation>
    <scope>NUCLEOTIDE SEQUENCE [LARGE SCALE GENOMIC DNA]</scope>
</reference>
<evidence type="ECO:0000256" key="2">
    <source>
        <dbReference type="ARBA" id="ARBA00022737"/>
    </source>
</evidence>
<dbReference type="GO" id="GO:0043531">
    <property type="term" value="F:ADP binding"/>
    <property type="evidence" value="ECO:0007669"/>
    <property type="project" value="InterPro"/>
</dbReference>
<dbReference type="Pfam" id="PF23598">
    <property type="entry name" value="LRR_14"/>
    <property type="match status" value="1"/>
</dbReference>
<dbReference type="SUPFAM" id="SSF52058">
    <property type="entry name" value="L domain-like"/>
    <property type="match status" value="1"/>
</dbReference>
<feature type="domain" description="Disease resistance protein winged helix" evidence="6">
    <location>
        <begin position="187"/>
        <end position="238"/>
    </location>
</feature>
<dbReference type="RefSeq" id="XP_027075754.1">
    <property type="nucleotide sequence ID" value="XM_027219953.1"/>
</dbReference>
<evidence type="ECO:0000259" key="6">
    <source>
        <dbReference type="Pfam" id="PF23559"/>
    </source>
</evidence>
<dbReference type="PANTHER" id="PTHR23155">
    <property type="entry name" value="DISEASE RESISTANCE PROTEIN RP"/>
    <property type="match status" value="1"/>
</dbReference>
<dbReference type="Pfam" id="PF23559">
    <property type="entry name" value="WHD_DRP"/>
    <property type="match status" value="1"/>
</dbReference>
<dbReference type="PANTHER" id="PTHR23155:SF1228">
    <property type="entry name" value="NB-ARC DOMAIN CONTAINING PROTEIN, EXPRESSED"/>
    <property type="match status" value="1"/>
</dbReference>
<evidence type="ECO:0000256" key="1">
    <source>
        <dbReference type="ARBA" id="ARBA00008894"/>
    </source>
</evidence>
<dbReference type="GO" id="GO:0098542">
    <property type="term" value="P:defense response to other organism"/>
    <property type="evidence" value="ECO:0007669"/>
    <property type="project" value="TreeGrafter"/>
</dbReference>
<keyword evidence="5" id="KW-0067">ATP-binding</keyword>
<dbReference type="AlphaFoldDB" id="A0A6P6TBC9"/>
<evidence type="ECO:0000259" key="7">
    <source>
        <dbReference type="Pfam" id="PF23598"/>
    </source>
</evidence>
<accession>A0A6P6TBC9</accession>
<keyword evidence="2" id="KW-0677">Repeat</keyword>
<evidence type="ECO:0000256" key="3">
    <source>
        <dbReference type="ARBA" id="ARBA00022741"/>
    </source>
</evidence>
<sequence>MEIAYKAELVIDSIVVSDKGHYFLDAVAEDINLMKIEAQEICDSISYNGEIKRVTRASVHMPSQLTAAMKILWVLETRWKLSLADVQEEQSSWMLFLSWTKIFGKEGCPPILSEVGFRIATNCKGLPLIVILVSGILATTDQDCWEETAETLNASIILDTGNCMKTLEQSYSHLPDYLKPCLLYFSVFPDERDISVQRLLQLYISEGFVQKTERKSLEEVANDCLMDLIARSLVMVTRERTLGGPCNYNPHRMCIYNTMVEVVKQSRQIFPNLRCLLFFPSYEQNATDLDLGFLMSKLLRVLDLGNFDFCESFPLEVLCLVHLRYWGINLKIDFVPSAIANLSRLHTLVVYGSITHVELPKTIWNIKTLRHLWLAKDTEKVTQHPQAKVCWSLRALNSIFWNLLWDSDVGSFESTRIPKGEWEMKEGEFCNLRYMELSDLGFCRWTASADNFPRLEKLVLHYCEVLEEVPSCLGECSTLEMIEVKGCSESAVCSVKQIGQEQMEMGNEGLKIIM</sequence>
<evidence type="ECO:0000256" key="4">
    <source>
        <dbReference type="ARBA" id="ARBA00022821"/>
    </source>
</evidence>
<organism evidence="8 9">
    <name type="scientific">Coffea arabica</name>
    <name type="common">Arabian coffee</name>
    <dbReference type="NCBI Taxonomy" id="13443"/>
    <lineage>
        <taxon>Eukaryota</taxon>
        <taxon>Viridiplantae</taxon>
        <taxon>Streptophyta</taxon>
        <taxon>Embryophyta</taxon>
        <taxon>Tracheophyta</taxon>
        <taxon>Spermatophyta</taxon>
        <taxon>Magnoliopsida</taxon>
        <taxon>eudicotyledons</taxon>
        <taxon>Gunneridae</taxon>
        <taxon>Pentapetalae</taxon>
        <taxon>asterids</taxon>
        <taxon>lamiids</taxon>
        <taxon>Gentianales</taxon>
        <taxon>Rubiaceae</taxon>
        <taxon>Ixoroideae</taxon>
        <taxon>Gardenieae complex</taxon>
        <taxon>Bertiereae - Coffeeae clade</taxon>
        <taxon>Coffeeae</taxon>
        <taxon>Coffea</taxon>
    </lineage>
</organism>
<comment type="similarity">
    <text evidence="1">Belongs to the disease resistance NB-LRR family.</text>
</comment>
<dbReference type="SUPFAM" id="SSF52540">
    <property type="entry name" value="P-loop containing nucleoside triphosphate hydrolases"/>
    <property type="match status" value="1"/>
</dbReference>
<dbReference type="InterPro" id="IPR027417">
    <property type="entry name" value="P-loop_NTPase"/>
</dbReference>
<evidence type="ECO:0000256" key="5">
    <source>
        <dbReference type="ARBA" id="ARBA00022840"/>
    </source>
</evidence>
<protein>
    <submittedName>
        <fullName evidence="9">Late blight resistance protein homolog R1B-16</fullName>
    </submittedName>
</protein>
<dbReference type="Gene3D" id="3.80.10.10">
    <property type="entry name" value="Ribonuclease Inhibitor"/>
    <property type="match status" value="1"/>
</dbReference>
<proteinExistence type="inferred from homology"/>
<keyword evidence="4" id="KW-0611">Plant defense</keyword>
<feature type="domain" description="Disease resistance R13L4/SHOC-2-like LRR" evidence="7">
    <location>
        <begin position="297"/>
        <end position="379"/>
    </location>
</feature>
<dbReference type="InterPro" id="IPR032675">
    <property type="entry name" value="LRR_dom_sf"/>
</dbReference>
<dbReference type="InterPro" id="IPR055414">
    <property type="entry name" value="LRR_R13L4/SHOC2-like"/>
</dbReference>
<keyword evidence="3" id="KW-0547">Nucleotide-binding</keyword>
<dbReference type="InterPro" id="IPR058922">
    <property type="entry name" value="WHD_DRP"/>
</dbReference>
<reference evidence="9" key="2">
    <citation type="submission" date="2025-08" db="UniProtKB">
        <authorList>
            <consortium name="RefSeq"/>
        </authorList>
    </citation>
    <scope>IDENTIFICATION</scope>
    <source>
        <tissue evidence="9">Leaves</tissue>
    </source>
</reference>